<evidence type="ECO:0000313" key="2">
    <source>
        <dbReference type="EMBL" id="GAA1090742.1"/>
    </source>
</evidence>
<dbReference type="CDD" id="cd05154">
    <property type="entry name" value="ACAD10_11_N-like"/>
    <property type="match status" value="1"/>
</dbReference>
<dbReference type="Pfam" id="PF01636">
    <property type="entry name" value="APH"/>
    <property type="match status" value="1"/>
</dbReference>
<evidence type="ECO:0000259" key="1">
    <source>
        <dbReference type="Pfam" id="PF01636"/>
    </source>
</evidence>
<dbReference type="PANTHER" id="PTHR47829">
    <property type="entry name" value="HYDROLASE, PUTATIVE (AFU_ORTHOLOGUE AFUA_1G12880)-RELATED"/>
    <property type="match status" value="1"/>
</dbReference>
<dbReference type="RefSeq" id="WP_343990308.1">
    <property type="nucleotide sequence ID" value="NZ_BAAALG010000001.1"/>
</dbReference>
<feature type="domain" description="Aminoglycoside phosphotransferase" evidence="1">
    <location>
        <begin position="34"/>
        <end position="256"/>
    </location>
</feature>
<sequence>MTHNPQLEELIRPSALGPALARATDDDRWIGLDASLISGGKSNLTFLLTSEAGELVLRRPPTGKLLPSAHDMGREAKVQRGLAGTGVPVAEVVLSDDGDLLGLPCYVMERVPGHIVRGELPAGYADGAEQREAMSWAFVDVLADLHAVDYEAVGLGDYGRPAGFLERQVRRWTGQWEASRTHDVPDLDELARRLAGAIPAQQRNAIAHGDYRFDNVVFAPENPGTIGAVLDWELSTLGDPLADLGLLMLFWAEPGEQFPALIPGVTNQEGFPSRAEVLERYAKRSGADLTDLNAYIAFAHFKFAVIAQGVAARSAAGAMGGQDFGNLDEEIRTLAAEGLRLL</sequence>
<dbReference type="InterPro" id="IPR011009">
    <property type="entry name" value="Kinase-like_dom_sf"/>
</dbReference>
<keyword evidence="3" id="KW-1185">Reference proteome</keyword>
<comment type="caution">
    <text evidence="2">The sequence shown here is derived from an EMBL/GenBank/DDBJ whole genome shotgun (WGS) entry which is preliminary data.</text>
</comment>
<name>A0ABN1TJW6_9ACTN</name>
<evidence type="ECO:0000313" key="3">
    <source>
        <dbReference type="Proteomes" id="UP001501581"/>
    </source>
</evidence>
<proteinExistence type="predicted"/>
<accession>A0ABN1TJW6</accession>
<organism evidence="2 3">
    <name type="scientific">Nocardioides dubius</name>
    <dbReference type="NCBI Taxonomy" id="317019"/>
    <lineage>
        <taxon>Bacteria</taxon>
        <taxon>Bacillati</taxon>
        <taxon>Actinomycetota</taxon>
        <taxon>Actinomycetes</taxon>
        <taxon>Propionibacteriales</taxon>
        <taxon>Nocardioidaceae</taxon>
        <taxon>Nocardioides</taxon>
    </lineage>
</organism>
<dbReference type="InterPro" id="IPR002575">
    <property type="entry name" value="Aminoglycoside_PTrfase"/>
</dbReference>
<dbReference type="SUPFAM" id="SSF56112">
    <property type="entry name" value="Protein kinase-like (PK-like)"/>
    <property type="match status" value="1"/>
</dbReference>
<reference evidence="2 3" key="1">
    <citation type="journal article" date="2019" name="Int. J. Syst. Evol. Microbiol.">
        <title>The Global Catalogue of Microorganisms (GCM) 10K type strain sequencing project: providing services to taxonomists for standard genome sequencing and annotation.</title>
        <authorList>
            <consortium name="The Broad Institute Genomics Platform"/>
            <consortium name="The Broad Institute Genome Sequencing Center for Infectious Disease"/>
            <person name="Wu L."/>
            <person name="Ma J."/>
        </authorList>
    </citation>
    <scope>NUCLEOTIDE SEQUENCE [LARGE SCALE GENOMIC DNA]</scope>
    <source>
        <strain evidence="2 3">JCM 13008</strain>
    </source>
</reference>
<dbReference type="InterPro" id="IPR041726">
    <property type="entry name" value="ACAD10_11_N"/>
</dbReference>
<dbReference type="Gene3D" id="3.90.1200.10">
    <property type="match status" value="1"/>
</dbReference>
<gene>
    <name evidence="2" type="ORF">GCM10009668_01700</name>
</gene>
<dbReference type="EMBL" id="BAAALG010000001">
    <property type="protein sequence ID" value="GAA1090742.1"/>
    <property type="molecule type" value="Genomic_DNA"/>
</dbReference>
<protein>
    <submittedName>
        <fullName evidence="2">Phosphotransferase family protein</fullName>
    </submittedName>
</protein>
<dbReference type="InterPro" id="IPR052898">
    <property type="entry name" value="ACAD10-like"/>
</dbReference>
<dbReference type="Gene3D" id="3.30.200.20">
    <property type="entry name" value="Phosphorylase Kinase, domain 1"/>
    <property type="match status" value="1"/>
</dbReference>
<dbReference type="Proteomes" id="UP001501581">
    <property type="component" value="Unassembled WGS sequence"/>
</dbReference>
<dbReference type="PANTHER" id="PTHR47829:SF1">
    <property type="entry name" value="HAD FAMILY PHOSPHATASE"/>
    <property type="match status" value="1"/>
</dbReference>